<dbReference type="InterPro" id="IPR023395">
    <property type="entry name" value="MCP_dom_sf"/>
</dbReference>
<evidence type="ECO:0000313" key="9">
    <source>
        <dbReference type="EMBL" id="QOL19505.1"/>
    </source>
</evidence>
<dbReference type="Gene3D" id="1.50.40.10">
    <property type="entry name" value="Mitochondrial carrier domain"/>
    <property type="match status" value="2"/>
</dbReference>
<proteinExistence type="inferred from homology"/>
<evidence type="ECO:0000313" key="10">
    <source>
        <dbReference type="Proteomes" id="UP000594001"/>
    </source>
</evidence>
<evidence type="ECO:0000256" key="1">
    <source>
        <dbReference type="ARBA" id="ARBA00004141"/>
    </source>
</evidence>
<comment type="similarity">
    <text evidence="2">Belongs to the mitochondrial carrier (TC 2.A.29) family.</text>
</comment>
<keyword evidence="6 8" id="KW-1133">Transmembrane helix</keyword>
<dbReference type="PANTHER" id="PTHR46356">
    <property type="entry name" value="MITOCHONDRIAL 2-OXODICARBOXYLATE CARRIER"/>
    <property type="match status" value="1"/>
</dbReference>
<feature type="transmembrane region" description="Helical" evidence="8">
    <location>
        <begin position="81"/>
        <end position="114"/>
    </location>
</feature>
<feature type="transmembrane region" description="Helical" evidence="8">
    <location>
        <begin position="191"/>
        <end position="212"/>
    </location>
</feature>
<evidence type="ECO:0000256" key="2">
    <source>
        <dbReference type="ARBA" id="ARBA00006375"/>
    </source>
</evidence>
<comment type="subcellular location">
    <subcellularLocation>
        <location evidence="1">Membrane</location>
        <topology evidence="1">Multi-pass membrane protein</topology>
    </subcellularLocation>
</comment>
<dbReference type="InterPro" id="IPR018108">
    <property type="entry name" value="MCP_transmembrane"/>
</dbReference>
<dbReference type="PROSITE" id="PS50920">
    <property type="entry name" value="SOLCAR"/>
    <property type="match status" value="3"/>
</dbReference>
<keyword evidence="7 8" id="KW-0472">Membrane</keyword>
<protein>
    <submittedName>
        <fullName evidence="9">Carrier protein</fullName>
    </submittedName>
</protein>
<dbReference type="AlphaFoldDB" id="A0A7L9RSW1"/>
<keyword evidence="3" id="KW-0813">Transport</keyword>
<dbReference type="InterPro" id="IPR051752">
    <property type="entry name" value="Mito_2-oxodicarb_carrier"/>
</dbReference>
<dbReference type="PANTHER" id="PTHR46356:SF1">
    <property type="entry name" value="MITOCHONDRIAL 2-OXODICARBOXYLATE CARRIER"/>
    <property type="match status" value="1"/>
</dbReference>
<dbReference type="KEGG" id="pbal:CPBP_00267"/>
<keyword evidence="10" id="KW-1185">Reference proteome</keyword>
<keyword evidence="4 8" id="KW-0812">Transmembrane</keyword>
<reference evidence="9 10" key="1">
    <citation type="submission" date="2020-06" db="EMBL/GenBank/DDBJ databases">
        <title>The endosymbiont of the kinetoplastid Bodo saltans is a Paracaedibacter-like alpha-proteobacterium possessing a putative toxin-antitoxin system.</title>
        <authorList>
            <person name="Midha S."/>
            <person name="Rigden D.J."/>
            <person name="Siozios S."/>
            <person name="Hurst G.D.D."/>
            <person name="Jackson A.P."/>
        </authorList>
    </citation>
    <scope>NUCLEOTIDE SEQUENCE [LARGE SCALE GENOMIC DNA]</scope>
    <source>
        <strain evidence="9">Lake Konstanz</strain>
    </source>
</reference>
<sequence length="276" mass="30912">MESTLYLMVAGLIGALRGASSLIVEHPLDVIKTYWQAYPSGRNLFSVAREVRALKGWLGFYSGAIPNVMRVMLKQTYRYPLMIALPVVFGALTPSVTYISIATGLSIALLEVWVITPLERFKVWLVTYQHSSGGIRAFIRALRNDAIHSLYRGLKITAIRQVASWVTFLVVHDQLIVWVKACNGNVLSMSFVMLLGVSLIEGAINTAVVLPLDCIKTNQQKTKASNYDNIRGMFKHIYSKYGIRGFYVGWEARMLQYMVNSAFTVTILEGLKSGYK</sequence>
<dbReference type="Proteomes" id="UP000594001">
    <property type="component" value="Chromosome"/>
</dbReference>
<evidence type="ECO:0000256" key="4">
    <source>
        <dbReference type="ARBA" id="ARBA00022692"/>
    </source>
</evidence>
<evidence type="ECO:0000256" key="7">
    <source>
        <dbReference type="ARBA" id="ARBA00023136"/>
    </source>
</evidence>
<keyword evidence="5" id="KW-0677">Repeat</keyword>
<dbReference type="Pfam" id="PF00153">
    <property type="entry name" value="Mito_carr"/>
    <property type="match status" value="3"/>
</dbReference>
<evidence type="ECO:0000256" key="5">
    <source>
        <dbReference type="ARBA" id="ARBA00022737"/>
    </source>
</evidence>
<gene>
    <name evidence="9" type="ORF">CPBP_00267</name>
</gene>
<dbReference type="SUPFAM" id="SSF103506">
    <property type="entry name" value="Mitochondrial carrier"/>
    <property type="match status" value="1"/>
</dbReference>
<evidence type="ECO:0000256" key="3">
    <source>
        <dbReference type="ARBA" id="ARBA00022448"/>
    </source>
</evidence>
<accession>A0A7L9RSW1</accession>
<dbReference type="GO" id="GO:0016020">
    <property type="term" value="C:membrane"/>
    <property type="evidence" value="ECO:0007669"/>
    <property type="project" value="UniProtKB-SubCell"/>
</dbReference>
<name>A0A7L9RSW1_9PROT</name>
<evidence type="ECO:0000256" key="8">
    <source>
        <dbReference type="SAM" id="Phobius"/>
    </source>
</evidence>
<dbReference type="EMBL" id="CP054719">
    <property type="protein sequence ID" value="QOL19505.1"/>
    <property type="molecule type" value="Genomic_DNA"/>
</dbReference>
<organism evidence="9 10">
    <name type="scientific">Candidatus Bodocaedibacter vickermanii</name>
    <dbReference type="NCBI Taxonomy" id="2741701"/>
    <lineage>
        <taxon>Bacteria</taxon>
        <taxon>Pseudomonadati</taxon>
        <taxon>Pseudomonadota</taxon>
        <taxon>Alphaproteobacteria</taxon>
        <taxon>Holosporales</taxon>
        <taxon>Candidatus Paracaedibacteraceae</taxon>
        <taxon>Candidatus Bodocaedibacter</taxon>
    </lineage>
</organism>
<evidence type="ECO:0000256" key="6">
    <source>
        <dbReference type="ARBA" id="ARBA00022989"/>
    </source>
</evidence>
<dbReference type="RefSeq" id="WP_350332257.1">
    <property type="nucleotide sequence ID" value="NZ_CP054719.1"/>
</dbReference>